<dbReference type="Proteomes" id="UP000255505">
    <property type="component" value="Unassembled WGS sequence"/>
</dbReference>
<dbReference type="AlphaFoldDB" id="A0A375ITQ5"/>
<proteinExistence type="predicted"/>
<evidence type="ECO:0000313" key="3">
    <source>
        <dbReference type="Proteomes" id="UP000255505"/>
    </source>
</evidence>
<geneLocation type="plasmid" evidence="2">
    <name>III</name>
</geneLocation>
<gene>
    <name evidence="2" type="ORF">CT19425_P30370</name>
    <name evidence="1" type="ORF">CT19425_U580011</name>
</gene>
<sequence length="106" mass="11922">MARDFEAGQKLLDAHTAREASCQKTLYGWVDCPFVLPLPLNGLVEVIQHLGGMASATVSTFFHFFTKTVSKRDKYIYAQSIEDVTRFVDRLDAVMDRLPTLKPSVV</sequence>
<protein>
    <submittedName>
        <fullName evidence="2">Uncharacterized protein</fullName>
    </submittedName>
</protein>
<reference evidence="2 3" key="1">
    <citation type="submission" date="2018-01" db="EMBL/GenBank/DDBJ databases">
        <authorList>
            <person name="Gaut B.S."/>
            <person name="Morton B.R."/>
            <person name="Clegg M.T."/>
            <person name="Duvall M.R."/>
        </authorList>
    </citation>
    <scope>NUCLEOTIDE SEQUENCE [LARGE SCALE GENOMIC DNA]</scope>
    <source>
        <strain evidence="2">Cupriavidus taiwanensis LMG 19425</strain>
        <plasmid evidence="3">Plasmid iii</plasmid>
    </source>
</reference>
<name>A0A375ITQ5_9BURK</name>
<dbReference type="EMBL" id="LT991978">
    <property type="protein sequence ID" value="SPK77521.1"/>
    <property type="molecule type" value="Genomic_DNA"/>
</dbReference>
<dbReference type="EMBL" id="OOEF01000054">
    <property type="protein sequence ID" value="SPK70470.1"/>
    <property type="molecule type" value="Genomic_DNA"/>
</dbReference>
<accession>A0A375ITQ5</accession>
<evidence type="ECO:0000313" key="1">
    <source>
        <dbReference type="EMBL" id="SPK70470.1"/>
    </source>
</evidence>
<dbReference type="Proteomes" id="UP000255505">
    <property type="component" value="Plasmid III"/>
</dbReference>
<evidence type="ECO:0000313" key="2">
    <source>
        <dbReference type="EMBL" id="SPK77521.1"/>
    </source>
</evidence>
<organism evidence="2 3">
    <name type="scientific">Cupriavidus taiwanensis</name>
    <dbReference type="NCBI Taxonomy" id="164546"/>
    <lineage>
        <taxon>Bacteria</taxon>
        <taxon>Pseudomonadati</taxon>
        <taxon>Pseudomonadota</taxon>
        <taxon>Betaproteobacteria</taxon>
        <taxon>Burkholderiales</taxon>
        <taxon>Burkholderiaceae</taxon>
        <taxon>Cupriavidus</taxon>
    </lineage>
</organism>
<keyword evidence="2" id="KW-0614">Plasmid</keyword>